<comment type="caution">
    <text evidence="3">The sequence shown here is derived from an EMBL/GenBank/DDBJ whole genome shotgun (WGS) entry which is preliminary data.</text>
</comment>
<protein>
    <submittedName>
        <fullName evidence="3">DUF4234 domain-containing protein</fullName>
    </submittedName>
</protein>
<reference evidence="3 4" key="1">
    <citation type="submission" date="2018-09" db="EMBL/GenBank/DDBJ databases">
        <authorList>
            <person name="Wang F."/>
        </authorList>
    </citation>
    <scope>NUCLEOTIDE SEQUENCE [LARGE SCALE GENOMIC DNA]</scope>
    <source>
        <strain evidence="3 4">PLHSC7-2</strain>
    </source>
</reference>
<evidence type="ECO:0000313" key="3">
    <source>
        <dbReference type="EMBL" id="RJG41859.1"/>
    </source>
</evidence>
<gene>
    <name evidence="3" type="ORF">D1Z90_15925</name>
</gene>
<keyword evidence="1" id="KW-0812">Transmembrane</keyword>
<evidence type="ECO:0000259" key="2">
    <source>
        <dbReference type="Pfam" id="PF14018"/>
    </source>
</evidence>
<reference evidence="3 4" key="2">
    <citation type="submission" date="2019-01" db="EMBL/GenBank/DDBJ databases">
        <title>Motilimonas pumilus sp. nov., isolated from the gut of sea cucumber (Apostichopus japonicus).</title>
        <authorList>
            <person name="Wang F.-Q."/>
            <person name="Ren L.-H."/>
            <person name="Lin Y.-W."/>
            <person name="Sun G.-H."/>
            <person name="Du Z.-J."/>
            <person name="Zhao J.-X."/>
            <person name="Liu X.-J."/>
            <person name="Liu L.-J."/>
        </authorList>
    </citation>
    <scope>NUCLEOTIDE SEQUENCE [LARGE SCALE GENOMIC DNA]</scope>
    <source>
        <strain evidence="3 4">PLHSC7-2</strain>
    </source>
</reference>
<keyword evidence="1" id="KW-0472">Membrane</keyword>
<keyword evidence="1" id="KW-1133">Transmembrane helix</keyword>
<sequence>MEQINRLKCLSTWKLFFLSIITLGIYTAHYARQQSKIIDELDHDLPAIGQTYVSLLFWLSCISATTAVLSIIDDTNLGLTMVDSLLSLSVNILMLVWAFKARNRINQALGAMPKNWYWFHGFWTFLFSPLYINYKINSVSEGFEAEQDQESENHTQSF</sequence>
<evidence type="ECO:0000313" key="4">
    <source>
        <dbReference type="Proteomes" id="UP000283255"/>
    </source>
</evidence>
<dbReference type="Proteomes" id="UP000283255">
    <property type="component" value="Unassembled WGS sequence"/>
</dbReference>
<feature type="transmembrane region" description="Helical" evidence="1">
    <location>
        <begin position="78"/>
        <end position="97"/>
    </location>
</feature>
<dbReference type="EMBL" id="QZCH01000024">
    <property type="protein sequence ID" value="RJG41859.1"/>
    <property type="molecule type" value="Genomic_DNA"/>
</dbReference>
<feature type="transmembrane region" description="Helical" evidence="1">
    <location>
        <begin position="52"/>
        <end position="72"/>
    </location>
</feature>
<feature type="domain" description="DUF4234" evidence="2">
    <location>
        <begin position="11"/>
        <end position="107"/>
    </location>
</feature>
<feature type="transmembrane region" description="Helical" evidence="1">
    <location>
        <begin position="117"/>
        <end position="134"/>
    </location>
</feature>
<dbReference type="AlphaFoldDB" id="A0A418YBM7"/>
<organism evidence="3 4">
    <name type="scientific">Motilimonas pumila</name>
    <dbReference type="NCBI Taxonomy" id="2303987"/>
    <lineage>
        <taxon>Bacteria</taxon>
        <taxon>Pseudomonadati</taxon>
        <taxon>Pseudomonadota</taxon>
        <taxon>Gammaproteobacteria</taxon>
        <taxon>Alteromonadales</taxon>
        <taxon>Alteromonadales genera incertae sedis</taxon>
        <taxon>Motilimonas</taxon>
    </lineage>
</organism>
<name>A0A418YBM7_9GAMM</name>
<dbReference type="OrthoDB" id="7060663at2"/>
<feature type="transmembrane region" description="Helical" evidence="1">
    <location>
        <begin position="12"/>
        <end position="31"/>
    </location>
</feature>
<dbReference type="Pfam" id="PF14018">
    <property type="entry name" value="DUF4234"/>
    <property type="match status" value="1"/>
</dbReference>
<accession>A0A418YBM7</accession>
<evidence type="ECO:0000256" key="1">
    <source>
        <dbReference type="SAM" id="Phobius"/>
    </source>
</evidence>
<keyword evidence="4" id="KW-1185">Reference proteome</keyword>
<dbReference type="RefSeq" id="WP_119911781.1">
    <property type="nucleotide sequence ID" value="NZ_QZCH01000024.1"/>
</dbReference>
<proteinExistence type="predicted"/>
<dbReference type="InterPro" id="IPR025328">
    <property type="entry name" value="DUF4234"/>
</dbReference>